<sequence>METKRPDLVNAVPPYGHVICSEKWRDSPLIQGLKDGDVRVLFEADLGVADLLLPGRSSVLFLSEAEAGGGLQQLVLVQRGPLSLQEFPGLQRFVVLDLGLALLPVAGATEAAQLIAQMVSV</sequence>
<dbReference type="PANTHER" id="PTHR31786:SF2">
    <property type="entry name" value="FANCONI ANEMIA CORE COMPLEX-ASSOCIATED PROTEIN 24"/>
    <property type="match status" value="1"/>
</dbReference>
<dbReference type="OrthoDB" id="5975714at2759"/>
<dbReference type="AlphaFoldDB" id="A0A8S4BMZ1"/>
<dbReference type="EMBL" id="CAJRST010022223">
    <property type="protein sequence ID" value="CAG5958555.1"/>
    <property type="molecule type" value="Genomic_DNA"/>
</dbReference>
<dbReference type="InterPro" id="IPR026985">
    <property type="entry name" value="FAAP24"/>
</dbReference>
<gene>
    <name evidence="2" type="ORF">MMEN_LOCUS15362</name>
</gene>
<reference evidence="2" key="1">
    <citation type="submission" date="2021-05" db="EMBL/GenBank/DDBJ databases">
        <authorList>
            <person name="Tigano A."/>
        </authorList>
    </citation>
    <scope>NUCLEOTIDE SEQUENCE</scope>
</reference>
<feature type="domain" description="Fanconi anemia core complex-associated protein 24 pseudonuclease" evidence="1">
    <location>
        <begin position="14"/>
        <end position="120"/>
    </location>
</feature>
<name>A0A8S4BMZ1_9TELE</name>
<dbReference type="GO" id="GO:0003682">
    <property type="term" value="F:chromatin binding"/>
    <property type="evidence" value="ECO:0007669"/>
    <property type="project" value="TreeGrafter"/>
</dbReference>
<dbReference type="InterPro" id="IPR040646">
    <property type="entry name" value="PND"/>
</dbReference>
<evidence type="ECO:0000313" key="3">
    <source>
        <dbReference type="Proteomes" id="UP000677803"/>
    </source>
</evidence>
<dbReference type="PANTHER" id="PTHR31786">
    <property type="entry name" value="FANCONI ANEMIA CORE COMPLEX-ASSOCIATED PROTEIN 24"/>
    <property type="match status" value="1"/>
</dbReference>
<evidence type="ECO:0000259" key="1">
    <source>
        <dbReference type="Pfam" id="PF17949"/>
    </source>
</evidence>
<dbReference type="Gene3D" id="3.40.50.10130">
    <property type="match status" value="1"/>
</dbReference>
<organism evidence="2 3">
    <name type="scientific">Menidia menidia</name>
    <name type="common">Atlantic silverside</name>
    <dbReference type="NCBI Taxonomy" id="238744"/>
    <lineage>
        <taxon>Eukaryota</taxon>
        <taxon>Metazoa</taxon>
        <taxon>Chordata</taxon>
        <taxon>Craniata</taxon>
        <taxon>Vertebrata</taxon>
        <taxon>Euteleostomi</taxon>
        <taxon>Actinopterygii</taxon>
        <taxon>Neopterygii</taxon>
        <taxon>Teleostei</taxon>
        <taxon>Neoteleostei</taxon>
        <taxon>Acanthomorphata</taxon>
        <taxon>Ovalentaria</taxon>
        <taxon>Atherinomorphae</taxon>
        <taxon>Atheriniformes</taxon>
        <taxon>Atherinopsidae</taxon>
        <taxon>Menidiinae</taxon>
        <taxon>Menidia</taxon>
    </lineage>
</organism>
<comment type="caution">
    <text evidence="2">The sequence shown here is derived from an EMBL/GenBank/DDBJ whole genome shotgun (WGS) entry which is preliminary data.</text>
</comment>
<protein>
    <submittedName>
        <fullName evidence="2">(Atlantic silverside) hypothetical protein</fullName>
    </submittedName>
</protein>
<proteinExistence type="predicted"/>
<evidence type="ECO:0000313" key="2">
    <source>
        <dbReference type="EMBL" id="CAG5958555.1"/>
    </source>
</evidence>
<keyword evidence="3" id="KW-1185">Reference proteome</keyword>
<accession>A0A8S4BMZ1</accession>
<dbReference type="Proteomes" id="UP000677803">
    <property type="component" value="Unassembled WGS sequence"/>
</dbReference>
<dbReference type="Pfam" id="PF17949">
    <property type="entry name" value="PND"/>
    <property type="match status" value="1"/>
</dbReference>
<dbReference type="GO" id="GO:0036297">
    <property type="term" value="P:interstrand cross-link repair"/>
    <property type="evidence" value="ECO:0007669"/>
    <property type="project" value="InterPro"/>
</dbReference>
<dbReference type="GO" id="GO:0043240">
    <property type="term" value="C:Fanconi anaemia nuclear complex"/>
    <property type="evidence" value="ECO:0007669"/>
    <property type="project" value="InterPro"/>
</dbReference>